<dbReference type="AlphaFoldDB" id="A0AAP2CMN2"/>
<evidence type="ECO:0000256" key="1">
    <source>
        <dbReference type="SAM" id="MobiDB-lite"/>
    </source>
</evidence>
<name>A0AAP2CMN2_9RHOB</name>
<accession>A0AAP2CMN2</accession>
<keyword evidence="3" id="KW-1185">Reference proteome</keyword>
<proteinExistence type="predicted"/>
<evidence type="ECO:0000313" key="2">
    <source>
        <dbReference type="EMBL" id="MBT0957114.1"/>
    </source>
</evidence>
<comment type="caution">
    <text evidence="2">The sequence shown here is derived from an EMBL/GenBank/DDBJ whole genome shotgun (WGS) entry which is preliminary data.</text>
</comment>
<organism evidence="2 3">
    <name type="scientific">Harenicola maris</name>
    <dbReference type="NCBI Taxonomy" id="2841044"/>
    <lineage>
        <taxon>Bacteria</taxon>
        <taxon>Pseudomonadati</taxon>
        <taxon>Pseudomonadota</taxon>
        <taxon>Alphaproteobacteria</taxon>
        <taxon>Rhodobacterales</taxon>
        <taxon>Paracoccaceae</taxon>
        <taxon>Harenicola</taxon>
    </lineage>
</organism>
<feature type="region of interest" description="Disordered" evidence="1">
    <location>
        <begin position="69"/>
        <end position="92"/>
    </location>
</feature>
<dbReference type="EMBL" id="JADQAZ010000001">
    <property type="protein sequence ID" value="MBT0957114.1"/>
    <property type="molecule type" value="Genomic_DNA"/>
</dbReference>
<reference evidence="2 3" key="1">
    <citation type="journal article" date="2021" name="Arch. Microbiol.">
        <title>Harenicola maris gen. nov., sp. nov. isolated from the Sea of Japan shallow sediments.</title>
        <authorList>
            <person name="Romanenko L.A."/>
            <person name="Kurilenko V.V."/>
            <person name="Chernysheva N.Y."/>
            <person name="Tekutyeva L.A."/>
            <person name="Velansky P.V."/>
            <person name="Svetashev V.I."/>
            <person name="Isaeva M.P."/>
        </authorList>
    </citation>
    <scope>NUCLEOTIDE SEQUENCE [LARGE SCALE GENOMIC DNA]</scope>
    <source>
        <strain evidence="2 3">KMM 3653</strain>
    </source>
</reference>
<dbReference type="RefSeq" id="WP_327793290.1">
    <property type="nucleotide sequence ID" value="NZ_JADQAZ010000001.1"/>
</dbReference>
<protein>
    <submittedName>
        <fullName evidence="2">Uncharacterized protein</fullName>
    </submittedName>
</protein>
<gene>
    <name evidence="2" type="ORF">IV417_06935</name>
</gene>
<sequence length="92" mass="10093">MDFTANDPKGLIYESFRIEGITEAECRVIFLDWALGLPMGADESVEIQGVLDHYAAQPEDHPMKSVLREGLAGKAAPTKRRGGRAGRFSRSS</sequence>
<dbReference type="Proteomes" id="UP001315686">
    <property type="component" value="Unassembled WGS sequence"/>
</dbReference>
<evidence type="ECO:0000313" key="3">
    <source>
        <dbReference type="Proteomes" id="UP001315686"/>
    </source>
</evidence>